<dbReference type="EMBL" id="AP002897">
    <property type="protein sequence ID" value="BAD61274.1"/>
    <property type="molecule type" value="Genomic_DNA"/>
</dbReference>
<accession>Q5ZDK8</accession>
<evidence type="ECO:0000256" key="1">
    <source>
        <dbReference type="SAM" id="MobiDB-lite"/>
    </source>
</evidence>
<evidence type="ECO:0008006" key="4">
    <source>
        <dbReference type="Google" id="ProtNLM"/>
    </source>
</evidence>
<feature type="signal peptide" evidence="2">
    <location>
        <begin position="1"/>
        <end position="27"/>
    </location>
</feature>
<feature type="region of interest" description="Disordered" evidence="1">
    <location>
        <begin position="63"/>
        <end position="87"/>
    </location>
</feature>
<feature type="chain" id="PRO_5004265149" description="Secreted protein" evidence="2">
    <location>
        <begin position="28"/>
        <end position="87"/>
    </location>
</feature>
<evidence type="ECO:0000256" key="2">
    <source>
        <dbReference type="SAM" id="SignalP"/>
    </source>
</evidence>
<dbReference type="Proteomes" id="UP000817658">
    <property type="component" value="Chromosome 1"/>
</dbReference>
<protein>
    <recommendedName>
        <fullName evidence="4">Secreted protein</fullName>
    </recommendedName>
</protein>
<reference evidence="3" key="1">
    <citation type="journal article" date="2002" name="Nature">
        <title>The genome sequence and structure of rice chromosome 1.</title>
        <authorList>
            <person name="Sasaki T."/>
            <person name="Matsumoto T."/>
            <person name="Yamamoto K."/>
            <person name="Sakata K."/>
            <person name="Baba T."/>
            <person name="Katayose Y."/>
            <person name="Wu J."/>
            <person name="Niimura Y."/>
            <person name="Cheng Z."/>
            <person name="Nagamura Y."/>
            <person name="Antonio B.A."/>
            <person name="Kanamori H."/>
            <person name="Hosokawa S."/>
            <person name="Masukawa M."/>
            <person name="Arikawa K."/>
            <person name="Chiden Y."/>
            <person name="Hayashi M."/>
            <person name="Okamoto M."/>
            <person name="Ando T."/>
            <person name="Aoki H."/>
            <person name="Arita K."/>
            <person name="Hamada M."/>
            <person name="Harada C."/>
            <person name="Hijishita S."/>
            <person name="Honda M."/>
            <person name="Ichikawa Y."/>
            <person name="Idonuma A."/>
            <person name="Iijima M."/>
            <person name="Ikeda M."/>
            <person name="Ikeno M."/>
            <person name="Itoh S."/>
            <person name="Itoh T."/>
            <person name="Itoh Y."/>
            <person name="Itoh Y."/>
            <person name="Iwabuchi A."/>
            <person name="Kamiya K."/>
            <person name="Karasawa W."/>
            <person name="Katagiri S."/>
            <person name="Kikuta A."/>
            <person name="Kobayashi N."/>
            <person name="Kono I."/>
            <person name="Machita K."/>
            <person name="Maehara T."/>
            <person name="Mizuno H."/>
            <person name="Mizubayashi T."/>
            <person name="Mukai Y."/>
            <person name="Nagasaki H."/>
            <person name="Nakashima M."/>
            <person name="Nakama Y."/>
            <person name="Nakamichi Y."/>
            <person name="Nakamura M."/>
            <person name="Namiki N."/>
            <person name="Negishi M."/>
            <person name="Ohta I."/>
            <person name="Ono N."/>
            <person name="Saji S."/>
            <person name="Sakai K."/>
            <person name="Shibata M."/>
            <person name="Shimokawa T."/>
            <person name="Shomura A."/>
            <person name="Song J."/>
            <person name="Takazaki Y."/>
            <person name="Terasawa K."/>
            <person name="Tsuji K."/>
            <person name="Waki K."/>
            <person name="Yamagata H."/>
            <person name="Yamane H."/>
            <person name="Yoshiki S."/>
            <person name="Yoshihara R."/>
            <person name="Yukawa K."/>
            <person name="Zhong H."/>
            <person name="Iwama H."/>
            <person name="Endo T."/>
            <person name="Ito H."/>
            <person name="Hahn J.H."/>
            <person name="Kim H.I."/>
            <person name="Eun M.Y."/>
            <person name="Yano M."/>
            <person name="Jiang J."/>
            <person name="Gojobori T."/>
        </authorList>
    </citation>
    <scope>NUCLEOTIDE SEQUENCE [LARGE SCALE GENOMIC DNA]</scope>
</reference>
<feature type="compositionally biased region" description="Pro residues" evidence="1">
    <location>
        <begin position="72"/>
        <end position="87"/>
    </location>
</feature>
<keyword evidence="2" id="KW-0732">Signal</keyword>
<proteinExistence type="predicted"/>
<dbReference type="AlphaFoldDB" id="Q5ZDK8"/>
<organism evidence="3">
    <name type="scientific">Oryza sativa subsp. japonica</name>
    <name type="common">Rice</name>
    <dbReference type="NCBI Taxonomy" id="39947"/>
    <lineage>
        <taxon>Eukaryota</taxon>
        <taxon>Viridiplantae</taxon>
        <taxon>Streptophyta</taxon>
        <taxon>Embryophyta</taxon>
        <taxon>Tracheophyta</taxon>
        <taxon>Spermatophyta</taxon>
        <taxon>Magnoliopsida</taxon>
        <taxon>Liliopsida</taxon>
        <taxon>Poales</taxon>
        <taxon>Poaceae</taxon>
        <taxon>BOP clade</taxon>
        <taxon>Oryzoideae</taxon>
        <taxon>Oryzeae</taxon>
        <taxon>Oryzinae</taxon>
        <taxon>Oryza</taxon>
        <taxon>Oryza sativa</taxon>
    </lineage>
</organism>
<evidence type="ECO:0000313" key="3">
    <source>
        <dbReference type="EMBL" id="BAD61274.1"/>
    </source>
</evidence>
<gene>
    <name evidence="3" type="primary">P0686E09.3</name>
</gene>
<name>Q5ZDK8_ORYSJ</name>
<sequence>MPFSASLAISASVAFAIFSVDGRGVAATTTVATNTMNVGLGLGVQYCAYHGWTAVVTLPGEPCDLSPEMESLPPPPTAPSPLPPTPS</sequence>